<dbReference type="EMBL" id="CP124616">
    <property type="protein sequence ID" value="WGW02838.1"/>
    <property type="molecule type" value="Genomic_DNA"/>
</dbReference>
<dbReference type="Pfam" id="PF08448">
    <property type="entry name" value="PAS_4"/>
    <property type="match status" value="1"/>
</dbReference>
<dbReference type="SMART" id="SM00086">
    <property type="entry name" value="PAC"/>
    <property type="match status" value="3"/>
</dbReference>
<evidence type="ECO:0000256" key="5">
    <source>
        <dbReference type="ARBA" id="ARBA00022741"/>
    </source>
</evidence>
<dbReference type="PROSITE" id="PS50113">
    <property type="entry name" value="PAC"/>
    <property type="match status" value="3"/>
</dbReference>
<dbReference type="InterPro" id="IPR013655">
    <property type="entry name" value="PAS_fold_3"/>
</dbReference>
<dbReference type="Gene3D" id="2.10.70.100">
    <property type="match status" value="1"/>
</dbReference>
<keyword evidence="5" id="KW-0547">Nucleotide-binding</keyword>
<name>A0ABY8QFQ2_9RHOB</name>
<dbReference type="Gene3D" id="1.10.287.130">
    <property type="match status" value="1"/>
</dbReference>
<dbReference type="InterPro" id="IPR005467">
    <property type="entry name" value="His_kinase_dom"/>
</dbReference>
<dbReference type="NCBIfam" id="TIGR00229">
    <property type="entry name" value="sensory_box"/>
    <property type="match status" value="1"/>
</dbReference>
<dbReference type="InterPro" id="IPR000700">
    <property type="entry name" value="PAS-assoc_C"/>
</dbReference>
<feature type="domain" description="Response regulatory" evidence="11">
    <location>
        <begin position="833"/>
        <end position="949"/>
    </location>
</feature>
<dbReference type="PROSITE" id="PS50112">
    <property type="entry name" value="PAS"/>
    <property type="match status" value="1"/>
</dbReference>
<dbReference type="InterPro" id="IPR029016">
    <property type="entry name" value="GAF-like_dom_sf"/>
</dbReference>
<dbReference type="Pfam" id="PF00072">
    <property type="entry name" value="Response_reg"/>
    <property type="match status" value="1"/>
</dbReference>
<dbReference type="Gene3D" id="3.30.450.20">
    <property type="entry name" value="PAS domain"/>
    <property type="match status" value="3"/>
</dbReference>
<evidence type="ECO:0000259" key="13">
    <source>
        <dbReference type="PROSITE" id="PS50113"/>
    </source>
</evidence>
<dbReference type="Pfam" id="PF08447">
    <property type="entry name" value="PAS_3"/>
    <property type="match status" value="2"/>
</dbReference>
<dbReference type="SUPFAM" id="SSF55874">
    <property type="entry name" value="ATPase domain of HSP90 chaperone/DNA topoisomerase II/histidine kinase"/>
    <property type="match status" value="1"/>
</dbReference>
<dbReference type="InterPro" id="IPR011006">
    <property type="entry name" value="CheY-like_superfamily"/>
</dbReference>
<feature type="domain" description="PAC" evidence="13">
    <location>
        <begin position="256"/>
        <end position="311"/>
    </location>
</feature>
<dbReference type="CDD" id="cd00082">
    <property type="entry name" value="HisKA"/>
    <property type="match status" value="1"/>
</dbReference>
<keyword evidence="4" id="KW-0808">Transferase</keyword>
<dbReference type="Pfam" id="PF00512">
    <property type="entry name" value="HisKA"/>
    <property type="match status" value="1"/>
</dbReference>
<dbReference type="Pfam" id="PF02518">
    <property type="entry name" value="HATPase_c"/>
    <property type="match status" value="1"/>
</dbReference>
<keyword evidence="6" id="KW-0418">Kinase</keyword>
<keyword evidence="8" id="KW-0902">Two-component regulatory system</keyword>
<evidence type="ECO:0000256" key="7">
    <source>
        <dbReference type="ARBA" id="ARBA00022840"/>
    </source>
</evidence>
<organism evidence="14 15">
    <name type="scientific">Tropicibacter oceani</name>
    <dbReference type="NCBI Taxonomy" id="3058420"/>
    <lineage>
        <taxon>Bacteria</taxon>
        <taxon>Pseudomonadati</taxon>
        <taxon>Pseudomonadota</taxon>
        <taxon>Alphaproteobacteria</taxon>
        <taxon>Rhodobacterales</taxon>
        <taxon>Roseobacteraceae</taxon>
        <taxon>Tropicibacter</taxon>
    </lineage>
</organism>
<dbReference type="Gene3D" id="3.30.565.10">
    <property type="entry name" value="Histidine kinase-like ATPase, C-terminal domain"/>
    <property type="match status" value="1"/>
</dbReference>
<dbReference type="SMART" id="SM00448">
    <property type="entry name" value="REC"/>
    <property type="match status" value="1"/>
</dbReference>
<evidence type="ECO:0000259" key="12">
    <source>
        <dbReference type="PROSITE" id="PS50112"/>
    </source>
</evidence>
<dbReference type="Gene3D" id="3.30.450.40">
    <property type="match status" value="1"/>
</dbReference>
<dbReference type="InterPro" id="IPR013656">
    <property type="entry name" value="PAS_4"/>
</dbReference>
<evidence type="ECO:0000256" key="2">
    <source>
        <dbReference type="ARBA" id="ARBA00012438"/>
    </source>
</evidence>
<comment type="catalytic activity">
    <reaction evidence="1">
        <text>ATP + protein L-histidine = ADP + protein N-phospho-L-histidine.</text>
        <dbReference type="EC" id="2.7.13.3"/>
    </reaction>
</comment>
<feature type="domain" description="Histidine kinase" evidence="10">
    <location>
        <begin position="588"/>
        <end position="811"/>
    </location>
</feature>
<reference evidence="14 15" key="1">
    <citation type="submission" date="2023-05" db="EMBL/GenBank/DDBJ databases">
        <title>YMD87, complete Genome.</title>
        <authorList>
            <person name="Zhang J."/>
            <person name="Xu X."/>
        </authorList>
    </citation>
    <scope>NUCLEOTIDE SEQUENCE [LARGE SCALE GENOMIC DNA]</scope>
    <source>
        <strain evidence="14 15">YMD87</strain>
    </source>
</reference>
<accession>A0ABY8QFQ2</accession>
<dbReference type="InterPro" id="IPR035965">
    <property type="entry name" value="PAS-like_dom_sf"/>
</dbReference>
<sequence>MAKTGEEGNQRLNEILRDVVTKREFSALDFDECLLYFCKLLSQSLGVRRVGIWELSTDKSRLSVLVQWDSEAGLLRDTATLNADAAQAYFDAINENCVLPIRDTLNDPRCAGLVPDYLVRTGVRAMLDCPVRTYTGLTGIVCIETVEGPRDWTEAERNFAFAISDLVALSIEHWGRVISEQAAGTHEQRLKVYTELATDWLWETDTDLRFQFLEGNQANDGQMPKDYIGKRLWEVPVLTPLHGDWESLKSRMAQHKRVTGFVVGADLAGDGIHYAEISGLPKFDEQGRYVGYYGTARDVTQRVRQSLALSESEQKFKHASHIARLGHWTWDEVNDRCTYCSSELEEIYGVSVEELLRRTASHQDRLAWVHSDDRDRFDQVLKTARQTKAGYEMTMRIVRDDGTERTLHHHAEPVLNAQGDLVATHGVLLDITENARIQAQLQLQQGRLTSIIDHLPGAVYRVKWDAVFSNIYRSRGYLRHFVDPALGGDDWALQGDLPGLEMDSADRARIEALLRDAVARDVPYEVEYPITLRDGSTKWVFDRGRPVRMDNGEVELEGIMLDITDRHAAEEALAHGQRLEAIGKLTGGIAHDFNNLLAVILGNLELLRGDLDKPTLIELIDAGIEAVHRGADLNKNMLAFARKSRLTMEVLDLNDVARKSKNWIGRTLPENIDVETSLLAGLWPIEADISSTESAILNLVLNARDAMPQGGRLTIETSNVRIDEHYVQSRHEDLAPGRYVMLAVSDTGHGIPDEVRAHIFEPFYTTKPQGMGSGLGLSMILGFMKQSGGTVRVYSEPGVGTTFKLYFKALSRGAQVETARARDTGIVGQGSAEILVVEDEHGVLQVLDTMLTKVGYTVHTARSGDEAYAMFQEGLHFDLLLTDIVMPGEKQGTTLAKALRAHRPDLPVVFMSGYANEATVHGNGLLPEDIRLMKPVSRSDLIMAIEKALGQGGSRSDTP</sequence>
<evidence type="ECO:0000259" key="11">
    <source>
        <dbReference type="PROSITE" id="PS50110"/>
    </source>
</evidence>
<dbReference type="Gene3D" id="3.40.50.2300">
    <property type="match status" value="1"/>
</dbReference>
<protein>
    <recommendedName>
        <fullName evidence="2">histidine kinase</fullName>
        <ecNumber evidence="2">2.7.13.3</ecNumber>
    </recommendedName>
</protein>
<dbReference type="SMART" id="SM00091">
    <property type="entry name" value="PAS"/>
    <property type="match status" value="1"/>
</dbReference>
<dbReference type="PANTHER" id="PTHR43065:SF46">
    <property type="entry name" value="C4-DICARBOXYLATE TRANSPORT SENSOR PROTEIN DCTB"/>
    <property type="match status" value="1"/>
</dbReference>
<dbReference type="InterPro" id="IPR003594">
    <property type="entry name" value="HATPase_dom"/>
</dbReference>
<dbReference type="EC" id="2.7.13.3" evidence="2"/>
<feature type="domain" description="PAC" evidence="13">
    <location>
        <begin position="391"/>
        <end position="443"/>
    </location>
</feature>
<evidence type="ECO:0000256" key="1">
    <source>
        <dbReference type="ARBA" id="ARBA00000085"/>
    </source>
</evidence>
<dbReference type="InterPro" id="IPR003018">
    <property type="entry name" value="GAF"/>
</dbReference>
<proteinExistence type="predicted"/>
<dbReference type="SMART" id="SM00388">
    <property type="entry name" value="HisKA"/>
    <property type="match status" value="1"/>
</dbReference>
<feature type="modified residue" description="4-aspartylphosphate" evidence="9">
    <location>
        <position position="883"/>
    </location>
</feature>
<keyword evidence="7" id="KW-0067">ATP-binding</keyword>
<feature type="domain" description="PAC" evidence="13">
    <location>
        <begin position="524"/>
        <end position="575"/>
    </location>
</feature>
<dbReference type="PROSITE" id="PS50110">
    <property type="entry name" value="RESPONSE_REGULATORY"/>
    <property type="match status" value="1"/>
</dbReference>
<keyword evidence="3 9" id="KW-0597">Phosphoprotein</keyword>
<dbReference type="Pfam" id="PF01590">
    <property type="entry name" value="GAF"/>
    <property type="match status" value="1"/>
</dbReference>
<evidence type="ECO:0000256" key="9">
    <source>
        <dbReference type="PROSITE-ProRule" id="PRU00169"/>
    </source>
</evidence>
<dbReference type="SMART" id="SM00387">
    <property type="entry name" value="HATPase_c"/>
    <property type="match status" value="1"/>
</dbReference>
<feature type="domain" description="PAS" evidence="12">
    <location>
        <begin position="312"/>
        <end position="388"/>
    </location>
</feature>
<dbReference type="SUPFAM" id="SSF52172">
    <property type="entry name" value="CheY-like"/>
    <property type="match status" value="1"/>
</dbReference>
<evidence type="ECO:0000256" key="6">
    <source>
        <dbReference type="ARBA" id="ARBA00022777"/>
    </source>
</evidence>
<dbReference type="PROSITE" id="PS50109">
    <property type="entry name" value="HIS_KIN"/>
    <property type="match status" value="1"/>
</dbReference>
<dbReference type="InterPro" id="IPR000014">
    <property type="entry name" value="PAS"/>
</dbReference>
<dbReference type="InterPro" id="IPR001789">
    <property type="entry name" value="Sig_transdc_resp-reg_receiver"/>
</dbReference>
<dbReference type="InterPro" id="IPR003661">
    <property type="entry name" value="HisK_dim/P_dom"/>
</dbReference>
<gene>
    <name evidence="14" type="ORF">QF118_12935</name>
</gene>
<dbReference type="InterPro" id="IPR001610">
    <property type="entry name" value="PAC"/>
</dbReference>
<dbReference type="SUPFAM" id="SSF55781">
    <property type="entry name" value="GAF domain-like"/>
    <property type="match status" value="1"/>
</dbReference>
<keyword evidence="15" id="KW-1185">Reference proteome</keyword>
<evidence type="ECO:0000256" key="8">
    <source>
        <dbReference type="ARBA" id="ARBA00023012"/>
    </source>
</evidence>
<evidence type="ECO:0000259" key="10">
    <source>
        <dbReference type="PROSITE" id="PS50109"/>
    </source>
</evidence>
<dbReference type="Proteomes" id="UP001241605">
    <property type="component" value="Chromosome"/>
</dbReference>
<dbReference type="PRINTS" id="PR00344">
    <property type="entry name" value="BCTRLSENSOR"/>
</dbReference>
<dbReference type="SUPFAM" id="SSF47384">
    <property type="entry name" value="Homodimeric domain of signal transducing histidine kinase"/>
    <property type="match status" value="1"/>
</dbReference>
<dbReference type="PANTHER" id="PTHR43065">
    <property type="entry name" value="SENSOR HISTIDINE KINASE"/>
    <property type="match status" value="1"/>
</dbReference>
<dbReference type="InterPro" id="IPR004358">
    <property type="entry name" value="Sig_transdc_His_kin-like_C"/>
</dbReference>
<dbReference type="InterPro" id="IPR036890">
    <property type="entry name" value="HATPase_C_sf"/>
</dbReference>
<dbReference type="SUPFAM" id="SSF55785">
    <property type="entry name" value="PYP-like sensor domain (PAS domain)"/>
    <property type="match status" value="3"/>
</dbReference>
<dbReference type="SMART" id="SM00065">
    <property type="entry name" value="GAF"/>
    <property type="match status" value="1"/>
</dbReference>
<dbReference type="InterPro" id="IPR036097">
    <property type="entry name" value="HisK_dim/P_sf"/>
</dbReference>
<evidence type="ECO:0000313" key="14">
    <source>
        <dbReference type="EMBL" id="WGW02838.1"/>
    </source>
</evidence>
<evidence type="ECO:0000256" key="4">
    <source>
        <dbReference type="ARBA" id="ARBA00022679"/>
    </source>
</evidence>
<evidence type="ECO:0000256" key="3">
    <source>
        <dbReference type="ARBA" id="ARBA00022553"/>
    </source>
</evidence>
<dbReference type="RefSeq" id="WP_282299468.1">
    <property type="nucleotide sequence ID" value="NZ_CP124616.1"/>
</dbReference>
<evidence type="ECO:0000313" key="15">
    <source>
        <dbReference type="Proteomes" id="UP001241605"/>
    </source>
</evidence>
<dbReference type="CDD" id="cd00130">
    <property type="entry name" value="PAS"/>
    <property type="match status" value="2"/>
</dbReference>